<evidence type="ECO:0000256" key="1">
    <source>
        <dbReference type="SAM" id="SignalP"/>
    </source>
</evidence>
<name>A0A1H7QAQ4_9GAMM</name>
<keyword evidence="1" id="KW-0732">Signal</keyword>
<evidence type="ECO:0000313" key="2">
    <source>
        <dbReference type="EMBL" id="SEL45241.1"/>
    </source>
</evidence>
<evidence type="ECO:0000313" key="3">
    <source>
        <dbReference type="Proteomes" id="UP000199297"/>
    </source>
</evidence>
<feature type="chain" id="PRO_5011662867" description="DUF2780 domain-containing protein" evidence="1">
    <location>
        <begin position="20"/>
        <end position="185"/>
    </location>
</feature>
<dbReference type="RefSeq" id="WP_085285290.1">
    <property type="nucleotide sequence ID" value="NZ_FOBI01000011.1"/>
</dbReference>
<dbReference type="Pfam" id="PF11075">
    <property type="entry name" value="DUF2780"/>
    <property type="match status" value="1"/>
</dbReference>
<evidence type="ECO:0008006" key="4">
    <source>
        <dbReference type="Google" id="ProtNLM"/>
    </source>
</evidence>
<dbReference type="OrthoDB" id="6334940at2"/>
<proteinExistence type="predicted"/>
<organism evidence="2 3">
    <name type="scientific">Colwellia chukchiensis</name>
    <dbReference type="NCBI Taxonomy" id="641665"/>
    <lineage>
        <taxon>Bacteria</taxon>
        <taxon>Pseudomonadati</taxon>
        <taxon>Pseudomonadota</taxon>
        <taxon>Gammaproteobacteria</taxon>
        <taxon>Alteromonadales</taxon>
        <taxon>Colwelliaceae</taxon>
        <taxon>Colwellia</taxon>
    </lineage>
</organism>
<keyword evidence="3" id="KW-1185">Reference proteome</keyword>
<feature type="signal peptide" evidence="1">
    <location>
        <begin position="1"/>
        <end position="19"/>
    </location>
</feature>
<dbReference type="AlphaFoldDB" id="A0A1H7QAQ4"/>
<reference evidence="3" key="1">
    <citation type="submission" date="2016-10" db="EMBL/GenBank/DDBJ databases">
        <authorList>
            <person name="Varghese N."/>
            <person name="Submissions S."/>
        </authorList>
    </citation>
    <scope>NUCLEOTIDE SEQUENCE [LARGE SCALE GENOMIC DNA]</scope>
    <source>
        <strain evidence="3">CGMCC 1.9127</strain>
    </source>
</reference>
<dbReference type="EMBL" id="FOBI01000011">
    <property type="protein sequence ID" value="SEL45241.1"/>
    <property type="molecule type" value="Genomic_DNA"/>
</dbReference>
<protein>
    <recommendedName>
        <fullName evidence="4">DUF2780 domain-containing protein</fullName>
    </recommendedName>
</protein>
<dbReference type="InterPro" id="IPR021302">
    <property type="entry name" value="DUF2780_VcgC/VcgE"/>
</dbReference>
<dbReference type="STRING" id="641665.GCA_002104455_00900"/>
<gene>
    <name evidence="2" type="ORF">SAMN05216262_11145</name>
</gene>
<sequence>MKKLILLIGIITFNNGAIAQEASWLDRLKQFIGLTEQTAQAPEQSTSALPSSNGLVTLLTNSLNVNAEQAAGGMGAIIHYVKTNVSSEQYQQLASAVPGVDALIEQMPDISELQSSEGLAGLLDTAAQYSDSLKSVNDLKKQFSALGLEPEMIASFINTAKSYLDSEQGQQAKQILADGVGNILG</sequence>
<accession>A0A1H7QAQ4</accession>
<dbReference type="Proteomes" id="UP000199297">
    <property type="component" value="Unassembled WGS sequence"/>
</dbReference>